<keyword evidence="7" id="KW-0833">Ubl conjugation pathway</keyword>
<evidence type="ECO:0000259" key="11">
    <source>
        <dbReference type="PROSITE" id="PS51873"/>
    </source>
</evidence>
<dbReference type="KEGG" id="psco:LY89DRAFT_605984"/>
<dbReference type="PANTHER" id="PTHR11685">
    <property type="entry name" value="RBR FAMILY RING FINGER AND IBR DOMAIN-CONTAINING"/>
    <property type="match status" value="1"/>
</dbReference>
<dbReference type="GO" id="GO:0016567">
    <property type="term" value="P:protein ubiquitination"/>
    <property type="evidence" value="ECO:0007669"/>
    <property type="project" value="InterPro"/>
</dbReference>
<feature type="domain" description="RING-type" evidence="11">
    <location>
        <begin position="122"/>
        <end position="324"/>
    </location>
</feature>
<dbReference type="Pfam" id="PF01485">
    <property type="entry name" value="IBR"/>
    <property type="match status" value="1"/>
</dbReference>
<dbReference type="SMART" id="SM00184">
    <property type="entry name" value="RING"/>
    <property type="match status" value="1"/>
</dbReference>
<dbReference type="OrthoDB" id="1431934at2759"/>
<feature type="domain" description="RING-type" evidence="10">
    <location>
        <begin position="126"/>
        <end position="179"/>
    </location>
</feature>
<dbReference type="CDD" id="cd20335">
    <property type="entry name" value="BRcat_RBR"/>
    <property type="match status" value="1"/>
</dbReference>
<keyword evidence="6 9" id="KW-0863">Zinc-finger</keyword>
<dbReference type="EC" id="2.3.2.31" evidence="2"/>
<protein>
    <recommendedName>
        <fullName evidence="2">RBR-type E3 ubiquitin transferase</fullName>
        <ecNumber evidence="2">2.3.2.31</ecNumber>
    </recommendedName>
</protein>
<dbReference type="GO" id="GO:0061630">
    <property type="term" value="F:ubiquitin protein ligase activity"/>
    <property type="evidence" value="ECO:0007669"/>
    <property type="project" value="UniProtKB-EC"/>
</dbReference>
<gene>
    <name evidence="12" type="ORF">LY89DRAFT_605984</name>
</gene>
<dbReference type="SMART" id="SM00647">
    <property type="entry name" value="IBR"/>
    <property type="match status" value="2"/>
</dbReference>
<evidence type="ECO:0000256" key="1">
    <source>
        <dbReference type="ARBA" id="ARBA00001798"/>
    </source>
</evidence>
<dbReference type="PROSITE" id="PS50089">
    <property type="entry name" value="ZF_RING_2"/>
    <property type="match status" value="1"/>
</dbReference>
<dbReference type="CDD" id="cd20336">
    <property type="entry name" value="Rcat_RBR"/>
    <property type="match status" value="1"/>
</dbReference>
<keyword evidence="3" id="KW-0808">Transferase</keyword>
<evidence type="ECO:0000313" key="13">
    <source>
        <dbReference type="Proteomes" id="UP000070700"/>
    </source>
</evidence>
<dbReference type="InParanoid" id="A0A194XU34"/>
<dbReference type="InterPro" id="IPR031127">
    <property type="entry name" value="E3_UB_ligase_RBR"/>
</dbReference>
<dbReference type="AlphaFoldDB" id="A0A194XU34"/>
<keyword evidence="8" id="KW-0862">Zinc</keyword>
<dbReference type="InterPro" id="IPR044066">
    <property type="entry name" value="TRIAD_supradom"/>
</dbReference>
<evidence type="ECO:0000256" key="3">
    <source>
        <dbReference type="ARBA" id="ARBA00022679"/>
    </source>
</evidence>
<evidence type="ECO:0000256" key="5">
    <source>
        <dbReference type="ARBA" id="ARBA00022737"/>
    </source>
</evidence>
<dbReference type="STRING" id="149040.A0A194XU34"/>
<keyword evidence="4" id="KW-0479">Metal-binding</keyword>
<dbReference type="PROSITE" id="PS51873">
    <property type="entry name" value="TRIAD"/>
    <property type="match status" value="1"/>
</dbReference>
<dbReference type="RefSeq" id="XP_018077572.1">
    <property type="nucleotide sequence ID" value="XM_018210408.1"/>
</dbReference>
<accession>A0A194XU34</accession>
<evidence type="ECO:0000256" key="4">
    <source>
        <dbReference type="ARBA" id="ARBA00022723"/>
    </source>
</evidence>
<dbReference type="SUPFAM" id="SSF57850">
    <property type="entry name" value="RING/U-box"/>
    <property type="match status" value="3"/>
</dbReference>
<evidence type="ECO:0000256" key="8">
    <source>
        <dbReference type="ARBA" id="ARBA00022833"/>
    </source>
</evidence>
<feature type="non-terminal residue" evidence="12">
    <location>
        <position position="330"/>
    </location>
</feature>
<dbReference type="GeneID" id="28820134"/>
<organism evidence="12 13">
    <name type="scientific">Mollisia scopiformis</name>
    <name type="common">Conifer needle endophyte fungus</name>
    <name type="synonym">Phialocephala scopiformis</name>
    <dbReference type="NCBI Taxonomy" id="149040"/>
    <lineage>
        <taxon>Eukaryota</taxon>
        <taxon>Fungi</taxon>
        <taxon>Dikarya</taxon>
        <taxon>Ascomycota</taxon>
        <taxon>Pezizomycotina</taxon>
        <taxon>Leotiomycetes</taxon>
        <taxon>Helotiales</taxon>
        <taxon>Mollisiaceae</taxon>
        <taxon>Mollisia</taxon>
    </lineage>
</organism>
<dbReference type="InterPro" id="IPR002867">
    <property type="entry name" value="IBR_dom"/>
</dbReference>
<name>A0A194XU34_MOLSC</name>
<dbReference type="Gene3D" id="3.30.40.10">
    <property type="entry name" value="Zinc/RING finger domain, C3HC4 (zinc finger)"/>
    <property type="match status" value="1"/>
</dbReference>
<dbReference type="Proteomes" id="UP000070700">
    <property type="component" value="Unassembled WGS sequence"/>
</dbReference>
<evidence type="ECO:0000259" key="10">
    <source>
        <dbReference type="PROSITE" id="PS50089"/>
    </source>
</evidence>
<evidence type="ECO:0000313" key="12">
    <source>
        <dbReference type="EMBL" id="KUJ23217.1"/>
    </source>
</evidence>
<proteinExistence type="predicted"/>
<comment type="catalytic activity">
    <reaction evidence="1">
        <text>[E2 ubiquitin-conjugating enzyme]-S-ubiquitinyl-L-cysteine + [acceptor protein]-L-lysine = [E2 ubiquitin-conjugating enzyme]-L-cysteine + [acceptor protein]-N(6)-ubiquitinyl-L-lysine.</text>
        <dbReference type="EC" id="2.3.2.31"/>
    </reaction>
</comment>
<dbReference type="EMBL" id="KQ947405">
    <property type="protein sequence ID" value="KUJ23217.1"/>
    <property type="molecule type" value="Genomic_DNA"/>
</dbReference>
<dbReference type="Gene3D" id="1.20.120.1750">
    <property type="match status" value="1"/>
</dbReference>
<dbReference type="GO" id="GO:0008270">
    <property type="term" value="F:zinc ion binding"/>
    <property type="evidence" value="ECO:0007669"/>
    <property type="project" value="UniProtKB-KW"/>
</dbReference>
<keyword evidence="5" id="KW-0677">Repeat</keyword>
<dbReference type="InterPro" id="IPR013083">
    <property type="entry name" value="Znf_RING/FYVE/PHD"/>
</dbReference>
<reference evidence="12 13" key="1">
    <citation type="submission" date="2015-10" db="EMBL/GenBank/DDBJ databases">
        <title>Full genome of DAOMC 229536 Phialocephala scopiformis, a fungal endophyte of spruce producing the potent anti-insectan compound rugulosin.</title>
        <authorList>
            <consortium name="DOE Joint Genome Institute"/>
            <person name="Walker A.K."/>
            <person name="Frasz S.L."/>
            <person name="Seifert K.A."/>
            <person name="Miller J.D."/>
            <person name="Mondo S.J."/>
            <person name="Labutti K."/>
            <person name="Lipzen A."/>
            <person name="Dockter R."/>
            <person name="Kennedy M."/>
            <person name="Grigoriev I.V."/>
            <person name="Spatafora J.W."/>
        </authorList>
    </citation>
    <scope>NUCLEOTIDE SEQUENCE [LARGE SCALE GENOMIC DNA]</scope>
    <source>
        <strain evidence="12 13">CBS 120377</strain>
    </source>
</reference>
<dbReference type="Pfam" id="PF22191">
    <property type="entry name" value="IBR_1"/>
    <property type="match status" value="1"/>
</dbReference>
<sequence>MAGKTKGHAARPKLLFGLKHSQHRTAKMQHILNYYQKRVGVRATKKKLLTLLGALQKEVSSEEAAGIQEWLQSNSDSATALKFILDDITDVDTAKTKGKAKVKSKAKAKFEVEREPSPPRHALRECSVCFEELPEASFPEQKLTSTCNHEPTTCRTCLATAVTTQIADAAWDQISCPECPETLPYDVKSLLAAFRTIPGFTMCLGPGCGSGQIHGGGDEEPIMTCKTCEFKTCFAHKMPWHTGQTCAQYDAARRERMEQESASDALIAQIAKACPNPECGHAIEKNHGCDHMTCIQCNYQFCWICFAPWLNIMRHGNHRHDPACKYHTVN</sequence>
<evidence type="ECO:0000256" key="9">
    <source>
        <dbReference type="PROSITE-ProRule" id="PRU00175"/>
    </source>
</evidence>
<dbReference type="InterPro" id="IPR001841">
    <property type="entry name" value="Znf_RING"/>
</dbReference>
<evidence type="ECO:0000256" key="7">
    <source>
        <dbReference type="ARBA" id="ARBA00022786"/>
    </source>
</evidence>
<evidence type="ECO:0000256" key="2">
    <source>
        <dbReference type="ARBA" id="ARBA00012251"/>
    </source>
</evidence>
<evidence type="ECO:0000256" key="6">
    <source>
        <dbReference type="ARBA" id="ARBA00022771"/>
    </source>
</evidence>
<keyword evidence="13" id="KW-1185">Reference proteome</keyword>